<organism evidence="2 3">
    <name type="scientific">Halomarina salina</name>
    <dbReference type="NCBI Taxonomy" id="1872699"/>
    <lineage>
        <taxon>Archaea</taxon>
        <taxon>Methanobacteriati</taxon>
        <taxon>Methanobacteriota</taxon>
        <taxon>Stenosarchaea group</taxon>
        <taxon>Halobacteria</taxon>
        <taxon>Halobacteriales</taxon>
        <taxon>Natronomonadaceae</taxon>
        <taxon>Halomarina</taxon>
    </lineage>
</organism>
<evidence type="ECO:0000313" key="2">
    <source>
        <dbReference type="EMBL" id="MFC5973803.1"/>
    </source>
</evidence>
<reference evidence="2 3" key="1">
    <citation type="journal article" date="2019" name="Int. J. Syst. Evol. Microbiol.">
        <title>The Global Catalogue of Microorganisms (GCM) 10K type strain sequencing project: providing services to taxonomists for standard genome sequencing and annotation.</title>
        <authorList>
            <consortium name="The Broad Institute Genomics Platform"/>
            <consortium name="The Broad Institute Genome Sequencing Center for Infectious Disease"/>
            <person name="Wu L."/>
            <person name="Ma J."/>
        </authorList>
    </citation>
    <scope>NUCLEOTIDE SEQUENCE [LARGE SCALE GENOMIC DNA]</scope>
    <source>
        <strain evidence="2 3">CGMCC 1.12543</strain>
    </source>
</reference>
<feature type="region of interest" description="Disordered" evidence="1">
    <location>
        <begin position="1"/>
        <end position="27"/>
    </location>
</feature>
<accession>A0ABD5RTC7</accession>
<dbReference type="Proteomes" id="UP001596099">
    <property type="component" value="Unassembled WGS sequence"/>
</dbReference>
<sequence>MARPTKRSLERRLADLVEEETHGPEDGVELEFEDAATAQQVRQERDEFTAGDREHFSDTVAASIREAMRDLDEPVRFDA</sequence>
<dbReference type="EMBL" id="JBHSQH010000006">
    <property type="protein sequence ID" value="MFC5973803.1"/>
    <property type="molecule type" value="Genomic_DNA"/>
</dbReference>
<keyword evidence="3" id="KW-1185">Reference proteome</keyword>
<protein>
    <submittedName>
        <fullName evidence="2">Uncharacterized protein</fullName>
    </submittedName>
</protein>
<evidence type="ECO:0000256" key="1">
    <source>
        <dbReference type="SAM" id="MobiDB-lite"/>
    </source>
</evidence>
<dbReference type="AlphaFoldDB" id="A0ABD5RTC7"/>
<name>A0ABD5RTC7_9EURY</name>
<proteinExistence type="predicted"/>
<comment type="caution">
    <text evidence="2">The sequence shown here is derived from an EMBL/GenBank/DDBJ whole genome shotgun (WGS) entry which is preliminary data.</text>
</comment>
<dbReference type="RefSeq" id="WP_247421972.1">
    <property type="nucleotide sequence ID" value="NZ_JALLGW010000008.1"/>
</dbReference>
<feature type="compositionally biased region" description="Basic and acidic residues" evidence="1">
    <location>
        <begin position="7"/>
        <end position="25"/>
    </location>
</feature>
<evidence type="ECO:0000313" key="3">
    <source>
        <dbReference type="Proteomes" id="UP001596099"/>
    </source>
</evidence>
<gene>
    <name evidence="2" type="ORF">ACFPYI_20960</name>
</gene>